<sequence>TNEVRIQGENTKTRNTTHKTVESPIGCADRRALKHASRNLGTRLLDRRMSRRAVDAKVHPSFNPLIHGDALRTTTIGYSPTKSASLPMQCWFKLMLASACLDPALHRWFTGETSDSRYASSGISTPIYCFSPAARRCCQFFER</sequence>
<name>A0ABS8VT24_DATST</name>
<proteinExistence type="predicted"/>
<keyword evidence="2" id="KW-1185">Reference proteome</keyword>
<dbReference type="Proteomes" id="UP000823775">
    <property type="component" value="Unassembled WGS sequence"/>
</dbReference>
<protein>
    <submittedName>
        <fullName evidence="1">Uncharacterized protein</fullName>
    </submittedName>
</protein>
<reference evidence="1 2" key="1">
    <citation type="journal article" date="2021" name="BMC Genomics">
        <title>Datura genome reveals duplications of psychoactive alkaloid biosynthetic genes and high mutation rate following tissue culture.</title>
        <authorList>
            <person name="Rajewski A."/>
            <person name="Carter-House D."/>
            <person name="Stajich J."/>
            <person name="Litt A."/>
        </authorList>
    </citation>
    <scope>NUCLEOTIDE SEQUENCE [LARGE SCALE GENOMIC DNA]</scope>
    <source>
        <strain evidence="1">AR-01</strain>
    </source>
</reference>
<feature type="non-terminal residue" evidence="1">
    <location>
        <position position="1"/>
    </location>
</feature>
<gene>
    <name evidence="1" type="ORF">HAX54_041249</name>
</gene>
<evidence type="ECO:0000313" key="1">
    <source>
        <dbReference type="EMBL" id="MCE0482453.1"/>
    </source>
</evidence>
<evidence type="ECO:0000313" key="2">
    <source>
        <dbReference type="Proteomes" id="UP000823775"/>
    </source>
</evidence>
<dbReference type="EMBL" id="JACEIK010005941">
    <property type="protein sequence ID" value="MCE0482453.1"/>
    <property type="molecule type" value="Genomic_DNA"/>
</dbReference>
<comment type="caution">
    <text evidence="1">The sequence shown here is derived from an EMBL/GenBank/DDBJ whole genome shotgun (WGS) entry which is preliminary data.</text>
</comment>
<organism evidence="1 2">
    <name type="scientific">Datura stramonium</name>
    <name type="common">Jimsonweed</name>
    <name type="synonym">Common thornapple</name>
    <dbReference type="NCBI Taxonomy" id="4076"/>
    <lineage>
        <taxon>Eukaryota</taxon>
        <taxon>Viridiplantae</taxon>
        <taxon>Streptophyta</taxon>
        <taxon>Embryophyta</taxon>
        <taxon>Tracheophyta</taxon>
        <taxon>Spermatophyta</taxon>
        <taxon>Magnoliopsida</taxon>
        <taxon>eudicotyledons</taxon>
        <taxon>Gunneridae</taxon>
        <taxon>Pentapetalae</taxon>
        <taxon>asterids</taxon>
        <taxon>lamiids</taxon>
        <taxon>Solanales</taxon>
        <taxon>Solanaceae</taxon>
        <taxon>Solanoideae</taxon>
        <taxon>Datureae</taxon>
        <taxon>Datura</taxon>
    </lineage>
</organism>
<accession>A0ABS8VT24</accession>